<organism evidence="5 6">
    <name type="scientific">Sellimonas intestinalis</name>
    <dbReference type="NCBI Taxonomy" id="1653434"/>
    <lineage>
        <taxon>Bacteria</taxon>
        <taxon>Bacillati</taxon>
        <taxon>Bacillota</taxon>
        <taxon>Clostridia</taxon>
        <taxon>Lachnospirales</taxon>
        <taxon>Lachnospiraceae</taxon>
        <taxon>Sellimonas</taxon>
    </lineage>
</organism>
<dbReference type="PANTHER" id="PTHR33744:SF1">
    <property type="entry name" value="DNA-BINDING TRANSCRIPTIONAL ACTIVATOR ADER"/>
    <property type="match status" value="1"/>
</dbReference>
<dbReference type="RefSeq" id="WP_053769737.1">
    <property type="nucleotide sequence ID" value="NZ_CALBAT010000022.1"/>
</dbReference>
<dbReference type="InterPro" id="IPR041522">
    <property type="entry name" value="CdaR_GGDEF"/>
</dbReference>
<keyword evidence="6" id="KW-1185">Reference proteome</keyword>
<dbReference type="AlphaFoldDB" id="A0A3E3K089"/>
<dbReference type="InterPro" id="IPR012914">
    <property type="entry name" value="PucR_dom"/>
</dbReference>
<evidence type="ECO:0000259" key="2">
    <source>
        <dbReference type="Pfam" id="PF07905"/>
    </source>
</evidence>
<gene>
    <name evidence="5" type="ORF">DW016_11145</name>
</gene>
<dbReference type="Pfam" id="PF17853">
    <property type="entry name" value="GGDEF_2"/>
    <property type="match status" value="1"/>
</dbReference>
<dbReference type="Gene3D" id="1.10.10.2840">
    <property type="entry name" value="PucR C-terminal helix-turn-helix domain"/>
    <property type="match status" value="1"/>
</dbReference>
<protein>
    <submittedName>
        <fullName evidence="5">PucR family transcriptional regulator</fullName>
    </submittedName>
</protein>
<dbReference type="Pfam" id="PF13556">
    <property type="entry name" value="HTH_30"/>
    <property type="match status" value="1"/>
</dbReference>
<name>A0A3E3K089_9FIRM</name>
<dbReference type="OrthoDB" id="143422at2"/>
<feature type="domain" description="Purine catabolism PurC-like" evidence="2">
    <location>
        <begin position="8"/>
        <end position="127"/>
    </location>
</feature>
<dbReference type="InterPro" id="IPR025736">
    <property type="entry name" value="PucR_C-HTH_dom"/>
</dbReference>
<reference evidence="5 6" key="1">
    <citation type="submission" date="2018-08" db="EMBL/GenBank/DDBJ databases">
        <title>A genome reference for cultivated species of the human gut microbiota.</title>
        <authorList>
            <person name="Zou Y."/>
            <person name="Xue W."/>
            <person name="Luo G."/>
        </authorList>
    </citation>
    <scope>NUCLEOTIDE SEQUENCE [LARGE SCALE GENOMIC DNA]</scope>
    <source>
        <strain evidence="5 6">AF37-2AT</strain>
    </source>
</reference>
<evidence type="ECO:0000313" key="5">
    <source>
        <dbReference type="EMBL" id="RGE86046.1"/>
    </source>
</evidence>
<dbReference type="InterPro" id="IPR051448">
    <property type="entry name" value="CdaR-like_regulators"/>
</dbReference>
<evidence type="ECO:0000259" key="3">
    <source>
        <dbReference type="Pfam" id="PF13556"/>
    </source>
</evidence>
<evidence type="ECO:0000259" key="4">
    <source>
        <dbReference type="Pfam" id="PF17853"/>
    </source>
</evidence>
<feature type="domain" description="PucR C-terminal helix-turn-helix" evidence="3">
    <location>
        <begin position="440"/>
        <end position="497"/>
    </location>
</feature>
<comment type="caution">
    <text evidence="5">The sequence shown here is derived from an EMBL/GenBank/DDBJ whole genome shotgun (WGS) entry which is preliminary data.</text>
</comment>
<feature type="domain" description="CdaR GGDEF-like" evidence="4">
    <location>
        <begin position="264"/>
        <end position="388"/>
    </location>
</feature>
<evidence type="ECO:0000313" key="6">
    <source>
        <dbReference type="Proteomes" id="UP000261080"/>
    </source>
</evidence>
<dbReference type="Pfam" id="PF07905">
    <property type="entry name" value="PucR"/>
    <property type="match status" value="1"/>
</dbReference>
<dbReference type="GeneID" id="97194227"/>
<dbReference type="Proteomes" id="UP000261080">
    <property type="component" value="Unassembled WGS sequence"/>
</dbReference>
<comment type="similarity">
    <text evidence="1">Belongs to the CdaR family.</text>
</comment>
<sequence length="504" mass="56591">MRTLTVTDVLKLNIFHHASLVTGREGLSRPVSSITTVEDTDLLHYLKDGEILLLSIRFASEVLHLGEHMELLASKQIAAIILKGGTDNVTEPVPGDILRNASRFSIPVVLLPPDVRFIDAISAVMSLVMKVKNRYYLDIQNNLTKAVASGFQEEDILHYLGDYIPGYFTVTDSEGQQLQQHTASGFDPNTAVADRLRLPILCMGKVTGYLTSVTNSFLEEHQEMLLKTASHLLSVLVLKKYYVAKIEQKYISGFLSELFEKRLSPDAIVEKAHNYGWNRGDSYAAISLELSSERSKTKVPEALMEITAFLPEENCFFYIKEPYLHVLLRSVHPASMDLCGAAAATLEQIQAYLNKQHRTLSLFAGISSQTTDVSTLSKKVQEAYDALQFGHAFGNPIVKYNDMGVLRLLASHSNFENFAQIIPPAVQKLADYDKENNTEYLQTLDSLLGNNLNLSKTAKQLFIHYKTMLHRMNRICEIAEISLDDRQTRLDVELGVKLYMMLPK</sequence>
<accession>A0A3E3K089</accession>
<evidence type="ECO:0000256" key="1">
    <source>
        <dbReference type="ARBA" id="ARBA00006754"/>
    </source>
</evidence>
<dbReference type="PANTHER" id="PTHR33744">
    <property type="entry name" value="CARBOHYDRATE DIACID REGULATOR"/>
    <property type="match status" value="1"/>
</dbReference>
<dbReference type="InterPro" id="IPR042070">
    <property type="entry name" value="PucR_C-HTH_sf"/>
</dbReference>
<dbReference type="EMBL" id="QVLX01000006">
    <property type="protein sequence ID" value="RGE86046.1"/>
    <property type="molecule type" value="Genomic_DNA"/>
</dbReference>
<proteinExistence type="inferred from homology"/>